<evidence type="ECO:0000313" key="2">
    <source>
        <dbReference type="EMBL" id="MBW0484838.1"/>
    </source>
</evidence>
<accession>A0A9Q3GYB3</accession>
<organism evidence="2 3">
    <name type="scientific">Austropuccinia psidii MF-1</name>
    <dbReference type="NCBI Taxonomy" id="1389203"/>
    <lineage>
        <taxon>Eukaryota</taxon>
        <taxon>Fungi</taxon>
        <taxon>Dikarya</taxon>
        <taxon>Basidiomycota</taxon>
        <taxon>Pucciniomycotina</taxon>
        <taxon>Pucciniomycetes</taxon>
        <taxon>Pucciniales</taxon>
        <taxon>Sphaerophragmiaceae</taxon>
        <taxon>Austropuccinia</taxon>
    </lineage>
</organism>
<dbReference type="Pfam" id="PF17919">
    <property type="entry name" value="RT_RNaseH_2"/>
    <property type="match status" value="1"/>
</dbReference>
<keyword evidence="3" id="KW-1185">Reference proteome</keyword>
<comment type="caution">
    <text evidence="2">The sequence shown here is derived from an EMBL/GenBank/DDBJ whole genome shotgun (WGS) entry which is preliminary data.</text>
</comment>
<protein>
    <recommendedName>
        <fullName evidence="1">Reverse transcriptase/retrotransposon-derived protein RNase H-like domain-containing protein</fullName>
    </recommendedName>
</protein>
<name>A0A9Q3GYB3_9BASI</name>
<dbReference type="InterPro" id="IPR043502">
    <property type="entry name" value="DNA/RNA_pol_sf"/>
</dbReference>
<reference evidence="2" key="1">
    <citation type="submission" date="2021-03" db="EMBL/GenBank/DDBJ databases">
        <title>Draft genome sequence of rust myrtle Austropuccinia psidii MF-1, a brazilian biotype.</title>
        <authorList>
            <person name="Quecine M.C."/>
            <person name="Pachon D.M.R."/>
            <person name="Bonatelli M.L."/>
            <person name="Correr F.H."/>
            <person name="Franceschini L.M."/>
            <person name="Leite T.F."/>
            <person name="Margarido G.R.A."/>
            <person name="Almeida C.A."/>
            <person name="Ferrarezi J.A."/>
            <person name="Labate C.A."/>
        </authorList>
    </citation>
    <scope>NUCLEOTIDE SEQUENCE</scope>
    <source>
        <strain evidence="2">MF-1</strain>
    </source>
</reference>
<proteinExistence type="predicted"/>
<dbReference type="InterPro" id="IPR041577">
    <property type="entry name" value="RT_RNaseH_2"/>
</dbReference>
<gene>
    <name evidence="2" type="ORF">O181_024553</name>
</gene>
<evidence type="ECO:0000313" key="3">
    <source>
        <dbReference type="Proteomes" id="UP000765509"/>
    </source>
</evidence>
<sequence length="178" mass="19881">MVGNSRTPSFPSSVHIPSLSSHKLLSSTDEVFKEMQDVGEDNSVPSLHPFFGNIDLPPSSYHDCLVELWYEEEDPEGIETLLKVVPSAYHQYWHVFPKVKAKKPPPHHACNHHIELEGSLCPLKEAFTTAPILSNFNSSPPTIVETNAYHYALGAALNQVYDSGKHPIAFDSRKHIPE</sequence>
<dbReference type="Proteomes" id="UP000765509">
    <property type="component" value="Unassembled WGS sequence"/>
</dbReference>
<feature type="domain" description="Reverse transcriptase/retrotransposon-derived protein RNase H-like" evidence="1">
    <location>
        <begin position="122"/>
        <end position="175"/>
    </location>
</feature>
<evidence type="ECO:0000259" key="1">
    <source>
        <dbReference type="Pfam" id="PF17919"/>
    </source>
</evidence>
<dbReference type="EMBL" id="AVOT02007872">
    <property type="protein sequence ID" value="MBW0484838.1"/>
    <property type="molecule type" value="Genomic_DNA"/>
</dbReference>
<dbReference type="SUPFAM" id="SSF56672">
    <property type="entry name" value="DNA/RNA polymerases"/>
    <property type="match status" value="1"/>
</dbReference>
<dbReference type="AlphaFoldDB" id="A0A9Q3GYB3"/>